<sequence>MGRGTLRYVVADLLVAERYVIDQAMIFLRDLLNAQLIGPAVPGHAAPAEDAVIFLDGDKTDPISFRMGAVTTMLINVEQEPILRAANPYQRLGTDGTAYRVQPDVRLNMRVLFVARFKQYEQALARLSQIIAFFQSHPVLDRQTTPNMPAGVPQLALELVTLPLNEQNDLWNALRAAFQPSLLYRVRMLVFEDRQEEMTRPVSGPPERRLEHAVGPSV</sequence>
<dbReference type="Proteomes" id="UP000011841">
    <property type="component" value="Chromosome"/>
</dbReference>
<dbReference type="STRING" id="1245469.S58_42740"/>
<evidence type="ECO:0000313" key="3">
    <source>
        <dbReference type="EMBL" id="BAM90259.1"/>
    </source>
</evidence>
<dbReference type="eggNOG" id="ENOG50302EU">
    <property type="taxonomic scope" value="Bacteria"/>
</dbReference>
<dbReference type="PATRIC" id="fig|1245469.3.peg.4375"/>
<dbReference type="InterPro" id="IPR025351">
    <property type="entry name" value="Pvc16_N"/>
</dbReference>
<accession>M4Z9A7</accession>
<dbReference type="KEGG" id="aol:S58_42740"/>
<proteinExistence type="predicted"/>
<feature type="domain" description="Pvc16 N-terminal" evidence="2">
    <location>
        <begin position="28"/>
        <end position="202"/>
    </location>
</feature>
<evidence type="ECO:0000256" key="1">
    <source>
        <dbReference type="SAM" id="MobiDB-lite"/>
    </source>
</evidence>
<organism evidence="3 4">
    <name type="scientific">Bradyrhizobium oligotrophicum S58</name>
    <dbReference type="NCBI Taxonomy" id="1245469"/>
    <lineage>
        <taxon>Bacteria</taxon>
        <taxon>Pseudomonadati</taxon>
        <taxon>Pseudomonadota</taxon>
        <taxon>Alphaproteobacteria</taxon>
        <taxon>Hyphomicrobiales</taxon>
        <taxon>Nitrobacteraceae</taxon>
        <taxon>Bradyrhizobium</taxon>
    </lineage>
</organism>
<reference evidence="3 4" key="1">
    <citation type="journal article" date="2013" name="Appl. Environ. Microbiol.">
        <title>Genome analysis suggests that the soil oligotrophic bacterium Agromonas oligotrophica (Bradyrhizobium oligotrophicum) is a nitrogen-fixing symbiont of Aeschynomene indica.</title>
        <authorList>
            <person name="Okubo T."/>
            <person name="Fukushima S."/>
            <person name="Itakura M."/>
            <person name="Oshima K."/>
            <person name="Longtonglang A."/>
            <person name="Teaumroong N."/>
            <person name="Mitsui H."/>
            <person name="Hattori M."/>
            <person name="Hattori R."/>
            <person name="Hattori T."/>
            <person name="Minamisawa K."/>
        </authorList>
    </citation>
    <scope>NUCLEOTIDE SEQUENCE [LARGE SCALE GENOMIC DNA]</scope>
    <source>
        <strain evidence="3 4">S58</strain>
    </source>
</reference>
<name>M4Z9A7_9BRAD</name>
<dbReference type="HOGENOM" id="CLU_110138_0_0_5"/>
<evidence type="ECO:0000313" key="4">
    <source>
        <dbReference type="Proteomes" id="UP000011841"/>
    </source>
</evidence>
<dbReference type="AlphaFoldDB" id="M4Z9A7"/>
<dbReference type="EMBL" id="AP012603">
    <property type="protein sequence ID" value="BAM90259.1"/>
    <property type="molecule type" value="Genomic_DNA"/>
</dbReference>
<keyword evidence="4" id="KW-1185">Reference proteome</keyword>
<evidence type="ECO:0000259" key="2">
    <source>
        <dbReference type="Pfam" id="PF14065"/>
    </source>
</evidence>
<gene>
    <name evidence="3" type="ORF">S58_42740</name>
</gene>
<protein>
    <recommendedName>
        <fullName evidence="2">Pvc16 N-terminal domain-containing protein</fullName>
    </recommendedName>
</protein>
<feature type="region of interest" description="Disordered" evidence="1">
    <location>
        <begin position="196"/>
        <end position="218"/>
    </location>
</feature>
<dbReference type="Pfam" id="PF14065">
    <property type="entry name" value="Pvc16_N"/>
    <property type="match status" value="1"/>
</dbReference>